<dbReference type="PANTHER" id="PTHR46534">
    <property type="entry name" value="IGGFC_BINDING DOMAIN-CONTAINING PROTEIN"/>
    <property type="match status" value="1"/>
</dbReference>
<gene>
    <name evidence="2" type="ORF">KP79_PYT14441</name>
</gene>
<evidence type="ECO:0000313" key="2">
    <source>
        <dbReference type="EMBL" id="OWF48158.1"/>
    </source>
</evidence>
<accession>A0A210QHB6</accession>
<dbReference type="AlphaFoldDB" id="A0A210QHB6"/>
<proteinExistence type="predicted"/>
<feature type="domain" description="IgGFc-binding protein N-terminal" evidence="1">
    <location>
        <begin position="1"/>
        <end position="185"/>
    </location>
</feature>
<organism evidence="2 3">
    <name type="scientific">Mizuhopecten yessoensis</name>
    <name type="common">Japanese scallop</name>
    <name type="synonym">Patinopecten yessoensis</name>
    <dbReference type="NCBI Taxonomy" id="6573"/>
    <lineage>
        <taxon>Eukaryota</taxon>
        <taxon>Metazoa</taxon>
        <taxon>Spiralia</taxon>
        <taxon>Lophotrochozoa</taxon>
        <taxon>Mollusca</taxon>
        <taxon>Bivalvia</taxon>
        <taxon>Autobranchia</taxon>
        <taxon>Pteriomorphia</taxon>
        <taxon>Pectinida</taxon>
        <taxon>Pectinoidea</taxon>
        <taxon>Pectinidae</taxon>
        <taxon>Mizuhopecten</taxon>
    </lineage>
</organism>
<comment type="caution">
    <text evidence="2">The sequence shown here is derived from an EMBL/GenBank/DDBJ whole genome shotgun (WGS) entry which is preliminary data.</text>
</comment>
<dbReference type="STRING" id="6573.A0A210QHB6"/>
<dbReference type="OrthoDB" id="5945029at2759"/>
<evidence type="ECO:0000313" key="3">
    <source>
        <dbReference type="Proteomes" id="UP000242188"/>
    </source>
</evidence>
<dbReference type="Proteomes" id="UP000242188">
    <property type="component" value="Unassembled WGS sequence"/>
</dbReference>
<sequence length="300" mass="32627">MLPPLHALSQTYFVIPKPSYKVPELVRVVSIVSNTEVRINDGTSMQVVLLESAGSFHEFSLTSESGVIITGDDKIQVAQISLSDSIGGGYGDPCMSLAISPEDFLTEYVFFVPDTELFALVQSNLVVIYKKDAKVKLDDVYLPNNTAVIDIADSDFIFAEIEGISPGTHTLTGGDSGTRLAGILYGYGIRNQYQMPIGRNLGKLSAQIGVSKSLLSDKFRGTEMSSRFTDYLPFEAPFLNIATVSKIECALLCSESSTCYILAIKLAEGSVWVECLLYTIAAASSQLHSAPGYTLYRRLK</sequence>
<dbReference type="InterPro" id="IPR035234">
    <property type="entry name" value="IgGFc-bd_N"/>
</dbReference>
<keyword evidence="3" id="KW-1185">Reference proteome</keyword>
<dbReference type="EMBL" id="NEDP02003643">
    <property type="protein sequence ID" value="OWF48158.1"/>
    <property type="molecule type" value="Genomic_DNA"/>
</dbReference>
<dbReference type="Pfam" id="PF17517">
    <property type="entry name" value="IgGFc_binding"/>
    <property type="match status" value="1"/>
</dbReference>
<protein>
    <recommendedName>
        <fullName evidence="1">IgGFc-binding protein N-terminal domain-containing protein</fullName>
    </recommendedName>
</protein>
<dbReference type="PANTHER" id="PTHR46534:SF1">
    <property type="entry name" value="IGGFC-BINDING PROTEIN N-TERMINAL DOMAIN-CONTAINING PROTEIN"/>
    <property type="match status" value="1"/>
</dbReference>
<evidence type="ECO:0000259" key="1">
    <source>
        <dbReference type="Pfam" id="PF17517"/>
    </source>
</evidence>
<reference evidence="2 3" key="1">
    <citation type="journal article" date="2017" name="Nat. Ecol. Evol.">
        <title>Scallop genome provides insights into evolution of bilaterian karyotype and development.</title>
        <authorList>
            <person name="Wang S."/>
            <person name="Zhang J."/>
            <person name="Jiao W."/>
            <person name="Li J."/>
            <person name="Xun X."/>
            <person name="Sun Y."/>
            <person name="Guo X."/>
            <person name="Huan P."/>
            <person name="Dong B."/>
            <person name="Zhang L."/>
            <person name="Hu X."/>
            <person name="Sun X."/>
            <person name="Wang J."/>
            <person name="Zhao C."/>
            <person name="Wang Y."/>
            <person name="Wang D."/>
            <person name="Huang X."/>
            <person name="Wang R."/>
            <person name="Lv J."/>
            <person name="Li Y."/>
            <person name="Zhang Z."/>
            <person name="Liu B."/>
            <person name="Lu W."/>
            <person name="Hui Y."/>
            <person name="Liang J."/>
            <person name="Zhou Z."/>
            <person name="Hou R."/>
            <person name="Li X."/>
            <person name="Liu Y."/>
            <person name="Li H."/>
            <person name="Ning X."/>
            <person name="Lin Y."/>
            <person name="Zhao L."/>
            <person name="Xing Q."/>
            <person name="Dou J."/>
            <person name="Li Y."/>
            <person name="Mao J."/>
            <person name="Guo H."/>
            <person name="Dou H."/>
            <person name="Li T."/>
            <person name="Mu C."/>
            <person name="Jiang W."/>
            <person name="Fu Q."/>
            <person name="Fu X."/>
            <person name="Miao Y."/>
            <person name="Liu J."/>
            <person name="Yu Q."/>
            <person name="Li R."/>
            <person name="Liao H."/>
            <person name="Li X."/>
            <person name="Kong Y."/>
            <person name="Jiang Z."/>
            <person name="Chourrout D."/>
            <person name="Li R."/>
            <person name="Bao Z."/>
        </authorList>
    </citation>
    <scope>NUCLEOTIDE SEQUENCE [LARGE SCALE GENOMIC DNA]</scope>
    <source>
        <strain evidence="2 3">PY_sf001</strain>
    </source>
</reference>
<name>A0A210QHB6_MIZYE</name>